<organism evidence="2">
    <name type="scientific">Caulobacter sp. 602-2</name>
    <dbReference type="NCBI Taxonomy" id="2710887"/>
    <lineage>
        <taxon>Bacteria</taxon>
        <taxon>Pseudomonadati</taxon>
        <taxon>Pseudomonadota</taxon>
        <taxon>Alphaproteobacteria</taxon>
        <taxon>Caulobacterales</taxon>
        <taxon>Caulobacteraceae</taxon>
        <taxon>Caulobacter</taxon>
    </lineage>
</organism>
<dbReference type="RefSeq" id="WP_165261625.1">
    <property type="nucleotide sequence ID" value="NZ_JAAKGT010000011.1"/>
</dbReference>
<sequence length="144" mass="15005">MTSLVALIALLAPAQAEPPLLTITEPRPPELLSAGFEARCEGRTLALQGAGARRPTSDAPLLKLDGQNVALPPAALAFLSADRSAYRFAAVCDRGGAFHVKLNRVSGTADGALSFDVHAFDVDGQGKLTDRGGQKGTAEGFSYR</sequence>
<dbReference type="AlphaFoldDB" id="A0A6G4R257"/>
<accession>A0A6G4R257</accession>
<comment type="caution">
    <text evidence="2">The sequence shown here is derived from an EMBL/GenBank/DDBJ whole genome shotgun (WGS) entry which is preliminary data.</text>
</comment>
<protein>
    <submittedName>
        <fullName evidence="2">Uncharacterized protein</fullName>
    </submittedName>
</protein>
<feature type="chain" id="PRO_5026220875" evidence="1">
    <location>
        <begin position="17"/>
        <end position="144"/>
    </location>
</feature>
<dbReference type="EMBL" id="JAAKGT010000011">
    <property type="protein sequence ID" value="NGM51807.1"/>
    <property type="molecule type" value="Genomic_DNA"/>
</dbReference>
<name>A0A6G4R257_9CAUL</name>
<keyword evidence="1" id="KW-0732">Signal</keyword>
<gene>
    <name evidence="2" type="ORF">G5B46_19510</name>
</gene>
<evidence type="ECO:0000256" key="1">
    <source>
        <dbReference type="SAM" id="SignalP"/>
    </source>
</evidence>
<reference evidence="2" key="1">
    <citation type="submission" date="2020-02" db="EMBL/GenBank/DDBJ databases">
        <authorList>
            <person name="Gao J."/>
            <person name="Sun J."/>
        </authorList>
    </citation>
    <scope>NUCLEOTIDE SEQUENCE</scope>
    <source>
        <strain evidence="2">602-2</strain>
    </source>
</reference>
<evidence type="ECO:0000313" key="2">
    <source>
        <dbReference type="EMBL" id="NGM51807.1"/>
    </source>
</evidence>
<proteinExistence type="predicted"/>
<feature type="signal peptide" evidence="1">
    <location>
        <begin position="1"/>
        <end position="16"/>
    </location>
</feature>